<sequence length="166" mass="17881">MTRFYAKSLSLIVAAGLVGCSGQDAEQPADVDAATKSLMIAEVQTQAQIYWNAVQFISDENGLREIVPETDADWERTAEAARQLRSLGEELKRPAYAAGRGSDWQQFSQGLVDVAEKTEAAALSRDPHQVLEAGGVLYNVCSACHEHYMELPAGLSPNAPEAGDAQ</sequence>
<dbReference type="InterPro" id="IPR010980">
    <property type="entry name" value="Cyt_c/b562"/>
</dbReference>
<evidence type="ECO:0000313" key="2">
    <source>
        <dbReference type="Proteomes" id="UP000265366"/>
    </source>
</evidence>
<dbReference type="AlphaFoldDB" id="A0A3A1P1L7"/>
<organism evidence="1 2">
    <name type="scientific">Aurantiacibacter xanthus</name>
    <dbReference type="NCBI Taxonomy" id="1784712"/>
    <lineage>
        <taxon>Bacteria</taxon>
        <taxon>Pseudomonadati</taxon>
        <taxon>Pseudomonadota</taxon>
        <taxon>Alphaproteobacteria</taxon>
        <taxon>Sphingomonadales</taxon>
        <taxon>Erythrobacteraceae</taxon>
        <taxon>Aurantiacibacter</taxon>
    </lineage>
</organism>
<dbReference type="GO" id="GO:0009055">
    <property type="term" value="F:electron transfer activity"/>
    <property type="evidence" value="ECO:0007669"/>
    <property type="project" value="InterPro"/>
</dbReference>
<dbReference type="SUPFAM" id="SSF47175">
    <property type="entry name" value="Cytochromes"/>
    <property type="match status" value="1"/>
</dbReference>
<keyword evidence="2" id="KW-1185">Reference proteome</keyword>
<dbReference type="OrthoDB" id="8537166at2"/>
<dbReference type="GO" id="GO:0005506">
    <property type="term" value="F:iron ion binding"/>
    <property type="evidence" value="ECO:0007669"/>
    <property type="project" value="InterPro"/>
</dbReference>
<dbReference type="EMBL" id="QXFM01000117">
    <property type="protein sequence ID" value="RIV82604.1"/>
    <property type="molecule type" value="Genomic_DNA"/>
</dbReference>
<comment type="caution">
    <text evidence="1">The sequence shown here is derived from an EMBL/GenBank/DDBJ whole genome shotgun (WGS) entry which is preliminary data.</text>
</comment>
<protein>
    <recommendedName>
        <fullName evidence="3">Cytochrome c</fullName>
    </recommendedName>
</protein>
<evidence type="ECO:0008006" key="3">
    <source>
        <dbReference type="Google" id="ProtNLM"/>
    </source>
</evidence>
<evidence type="ECO:0000313" key="1">
    <source>
        <dbReference type="EMBL" id="RIV82604.1"/>
    </source>
</evidence>
<reference evidence="1 2" key="1">
    <citation type="submission" date="2018-08" db="EMBL/GenBank/DDBJ databases">
        <title>Erythrobacter zhengii sp.nov., a bacterium isolated from deep-sea sediment.</title>
        <authorList>
            <person name="Fang C."/>
            <person name="Wu Y.-H."/>
            <person name="Sun C."/>
            <person name="Wang H."/>
            <person name="Cheng H."/>
            <person name="Meng F.-X."/>
            <person name="Wang C.-S."/>
            <person name="Xu X.-W."/>
        </authorList>
    </citation>
    <scope>NUCLEOTIDE SEQUENCE [LARGE SCALE GENOMIC DNA]</scope>
    <source>
        <strain evidence="1 2">CCTCC AB 2015396</strain>
    </source>
</reference>
<accession>A0A3A1P1L7</accession>
<dbReference type="GO" id="GO:0020037">
    <property type="term" value="F:heme binding"/>
    <property type="evidence" value="ECO:0007669"/>
    <property type="project" value="InterPro"/>
</dbReference>
<dbReference type="Proteomes" id="UP000265366">
    <property type="component" value="Unassembled WGS sequence"/>
</dbReference>
<gene>
    <name evidence="1" type="ORF">D2V17_14920</name>
</gene>
<dbReference type="PROSITE" id="PS51257">
    <property type="entry name" value="PROKAR_LIPOPROTEIN"/>
    <property type="match status" value="1"/>
</dbReference>
<proteinExistence type="predicted"/>
<dbReference type="GO" id="GO:0022900">
    <property type="term" value="P:electron transport chain"/>
    <property type="evidence" value="ECO:0007669"/>
    <property type="project" value="InterPro"/>
</dbReference>
<name>A0A3A1P1L7_9SPHN</name>
<dbReference type="RefSeq" id="WP_119593593.1">
    <property type="nucleotide sequence ID" value="NZ_QXFM01000117.1"/>
</dbReference>